<feature type="chain" id="PRO_5030862645" evidence="1">
    <location>
        <begin position="21"/>
        <end position="535"/>
    </location>
</feature>
<dbReference type="GO" id="GO:1904680">
    <property type="term" value="F:peptide transmembrane transporter activity"/>
    <property type="evidence" value="ECO:0007669"/>
    <property type="project" value="TreeGrafter"/>
</dbReference>
<comment type="caution">
    <text evidence="3">The sequence shown here is derived from an EMBL/GenBank/DDBJ whole genome shotgun (WGS) entry which is preliminary data.</text>
</comment>
<evidence type="ECO:0000259" key="2">
    <source>
        <dbReference type="Pfam" id="PF00496"/>
    </source>
</evidence>
<evidence type="ECO:0000256" key="1">
    <source>
        <dbReference type="SAM" id="SignalP"/>
    </source>
</evidence>
<feature type="domain" description="Solute-binding protein family 5" evidence="2">
    <location>
        <begin position="76"/>
        <end position="451"/>
    </location>
</feature>
<dbReference type="Gene3D" id="3.90.76.10">
    <property type="entry name" value="Dipeptide-binding Protein, Domain 1"/>
    <property type="match status" value="1"/>
</dbReference>
<name>A0A7Y0Q8W4_9GAMM</name>
<protein>
    <submittedName>
        <fullName evidence="3">ABC transporter substrate-binding protein</fullName>
    </submittedName>
</protein>
<keyword evidence="1" id="KW-0732">Signal</keyword>
<accession>A0A7Y0Q8W4</accession>
<dbReference type="PANTHER" id="PTHR30290">
    <property type="entry name" value="PERIPLASMIC BINDING COMPONENT OF ABC TRANSPORTER"/>
    <property type="match status" value="1"/>
</dbReference>
<dbReference type="InterPro" id="IPR030678">
    <property type="entry name" value="Peptide/Ni-bd"/>
</dbReference>
<dbReference type="Pfam" id="PF00496">
    <property type="entry name" value="SBP_bac_5"/>
    <property type="match status" value="1"/>
</dbReference>
<dbReference type="Proteomes" id="UP000568664">
    <property type="component" value="Unassembled WGS sequence"/>
</dbReference>
<dbReference type="Gene3D" id="3.10.105.10">
    <property type="entry name" value="Dipeptide-binding Protein, Domain 3"/>
    <property type="match status" value="1"/>
</dbReference>
<dbReference type="SUPFAM" id="SSF53850">
    <property type="entry name" value="Periplasmic binding protein-like II"/>
    <property type="match status" value="1"/>
</dbReference>
<sequence length="535" mass="60653">MKVNVWLAKAIAIFSVSMLASCETENQQIAENSLIYCAEGSPASFNPQTDTSGTTIDAIANQLYNRLIKFNDDNSIAPALAKSWHVTRDGKMITFYLRKDVHFHSTDYFYPTRLFNADDVLFSFNRILDSEHPFHLVSEGKYPFFQNVQFSNIVKEIEKINDHTVRFKLHQANSSFLANLATDYAVILSKEYADLLAEQDRKDDIDVHPIGTGPFKLKSYQPGSLLRYYRHDNYWHNNVALEQLVFDITTSDTGRLTKLLTNECDVIAYPIAPHKIQENPELQLEEVTSFNIGYLGFNTHKPPFDDQRVRKAISHAINKEAIIDAVYGGKAEIANAILPKNSWAHDKSIQPHEYSPIKAKQMLIEAGYKDGFSMDIWAMPVQRAYNPNALTMAKLIQADLSEIGVQVEIVSYEWSTFLRRLSLGEHQTVLLGWSADHPDPDNFLTPLLSCSSVVTGSNRALWCNQEFDNLLKLALQTTNINQRKNLYFQAQAIIQQALPLLPIAHSKRFQARNKKVKGQLLTSFGGVNFAEVSKQ</sequence>
<dbReference type="EMBL" id="JABBXH010000008">
    <property type="protein sequence ID" value="NMP33347.1"/>
    <property type="molecule type" value="Genomic_DNA"/>
</dbReference>
<dbReference type="PIRSF" id="PIRSF002741">
    <property type="entry name" value="MppA"/>
    <property type="match status" value="1"/>
</dbReference>
<reference evidence="3 4" key="1">
    <citation type="submission" date="2020-04" db="EMBL/GenBank/DDBJ databases">
        <title>Thalassotalea sp. M1531, isolated from the surface of marine red alga.</title>
        <authorList>
            <person name="Pang L."/>
            <person name="Lu D.-C."/>
        </authorList>
    </citation>
    <scope>NUCLEOTIDE SEQUENCE [LARGE SCALE GENOMIC DNA]</scope>
    <source>
        <strain evidence="3 4">M1531</strain>
    </source>
</reference>
<organism evidence="3 4">
    <name type="scientific">Thalassotalea algicola</name>
    <dbReference type="NCBI Taxonomy" id="2716224"/>
    <lineage>
        <taxon>Bacteria</taxon>
        <taxon>Pseudomonadati</taxon>
        <taxon>Pseudomonadota</taxon>
        <taxon>Gammaproteobacteria</taxon>
        <taxon>Alteromonadales</taxon>
        <taxon>Colwelliaceae</taxon>
        <taxon>Thalassotalea</taxon>
    </lineage>
</organism>
<proteinExistence type="predicted"/>
<gene>
    <name evidence="3" type="ORF">HII17_17500</name>
</gene>
<dbReference type="InterPro" id="IPR000914">
    <property type="entry name" value="SBP_5_dom"/>
</dbReference>
<feature type="signal peptide" evidence="1">
    <location>
        <begin position="1"/>
        <end position="20"/>
    </location>
</feature>
<dbReference type="PANTHER" id="PTHR30290:SF28">
    <property type="entry name" value="ABC TRANSPORTER PERIPLASMIC-BINDING PROTEIN SAPA-RELATED"/>
    <property type="match status" value="1"/>
</dbReference>
<dbReference type="AlphaFoldDB" id="A0A7Y0Q8W4"/>
<dbReference type="RefSeq" id="WP_169076671.1">
    <property type="nucleotide sequence ID" value="NZ_JABBXH010000008.1"/>
</dbReference>
<dbReference type="PROSITE" id="PS51257">
    <property type="entry name" value="PROKAR_LIPOPROTEIN"/>
    <property type="match status" value="1"/>
</dbReference>
<dbReference type="Gene3D" id="3.40.190.10">
    <property type="entry name" value="Periplasmic binding protein-like II"/>
    <property type="match status" value="1"/>
</dbReference>
<dbReference type="InterPro" id="IPR039424">
    <property type="entry name" value="SBP_5"/>
</dbReference>
<evidence type="ECO:0000313" key="3">
    <source>
        <dbReference type="EMBL" id="NMP33347.1"/>
    </source>
</evidence>
<dbReference type="GO" id="GO:0043190">
    <property type="term" value="C:ATP-binding cassette (ABC) transporter complex"/>
    <property type="evidence" value="ECO:0007669"/>
    <property type="project" value="InterPro"/>
</dbReference>
<dbReference type="GO" id="GO:0015833">
    <property type="term" value="P:peptide transport"/>
    <property type="evidence" value="ECO:0007669"/>
    <property type="project" value="TreeGrafter"/>
</dbReference>
<evidence type="ECO:0000313" key="4">
    <source>
        <dbReference type="Proteomes" id="UP000568664"/>
    </source>
</evidence>
<keyword evidence="4" id="KW-1185">Reference proteome</keyword>
<dbReference type="GO" id="GO:0030288">
    <property type="term" value="C:outer membrane-bounded periplasmic space"/>
    <property type="evidence" value="ECO:0007669"/>
    <property type="project" value="UniProtKB-ARBA"/>
</dbReference>
<dbReference type="CDD" id="cd08493">
    <property type="entry name" value="PBP2_DppA_like"/>
    <property type="match status" value="1"/>
</dbReference>